<evidence type="ECO:0000256" key="1">
    <source>
        <dbReference type="SAM" id="MobiDB-lite"/>
    </source>
</evidence>
<dbReference type="Pfam" id="PF04122">
    <property type="entry name" value="CW_binding_2"/>
    <property type="match status" value="3"/>
</dbReference>
<keyword evidence="3" id="KW-1185">Reference proteome</keyword>
<accession>A0A346XSP4</accession>
<dbReference type="PANTHER" id="PTHR30032">
    <property type="entry name" value="N-ACETYLMURAMOYL-L-ALANINE AMIDASE-RELATED"/>
    <property type="match status" value="1"/>
</dbReference>
<dbReference type="GO" id="GO:0005975">
    <property type="term" value="P:carbohydrate metabolic process"/>
    <property type="evidence" value="ECO:0007669"/>
    <property type="project" value="UniProtKB-ARBA"/>
</dbReference>
<dbReference type="Gene3D" id="2.60.40.10">
    <property type="entry name" value="Immunoglobulins"/>
    <property type="match status" value="1"/>
</dbReference>
<proteinExistence type="predicted"/>
<dbReference type="EMBL" id="CP031165">
    <property type="protein sequence ID" value="AXV05241.1"/>
    <property type="molecule type" value="Genomic_DNA"/>
</dbReference>
<feature type="region of interest" description="Disordered" evidence="1">
    <location>
        <begin position="974"/>
        <end position="993"/>
    </location>
</feature>
<dbReference type="InterPro" id="IPR051922">
    <property type="entry name" value="Bact_Sporulation_Assoc"/>
</dbReference>
<dbReference type="OrthoDB" id="9764271at2"/>
<sequence length="1691" mass="175435">MLGFGLLPAPVLAQGQITITDSAGKPSVRRGSTLEFSGSGLPDGQISRAVFLAIAPDGSVEAEQQIAGRNRTPAESPEENIIVQNGSLSGKGTLNCLFDDPSGCAINHGEVDAVQLEIVVDGQVFRSNTLDVDYNAPRWVAAVTRSSNEIVVIFSEPVVVRSTVGGIPQSDSAADWTVRTASGTNVPVTAVQQEERDCPNLDSGCTRILRLASGGGEDVVYTVTYDPESVRGRYGDQAGNPITNIGAERTMTTTDNIRPAVPQIDRVNGVATSENGDGSPVVVVGNRNPVEVQLSNVNADHQLALFAIVGGQRVQLTIEPASPSVDLLGRTTVSATLPRPTGQSSQDRLFTLLAVATDPSGNSSEDRNQQTASEREDGDFNPTAYHLDTIVPFVLDAVIDPQDPTAVLVTLSEPVSPDGNAGQWRIQGEPVSATGTGASRRLTASGPVNAAASVSWAPTDTRYRDKATNALAEFTRPLGGDLPDILPPIVQQPSGDPRYIAAEQITVAGTLRPAQDASTITEIAVEQVGGSTTDTADVAADRSWSVDMPLGADGLYRFSARARDVFGQTSGATLSGEIVHDATAPVLDLTYPPPPSSGIGGLFGGDPEEDHPQGQPLRLDYDLTEANHDRVDVVVTFADGSTETYVTTNRSTFEVPVPEDYAGDLFVEVQAHDLAGNAGNVAEGAVEVLAGTIGPDRVELVANQTGDVRVELEFDAALAGSTIALDWAASDGIEQPGETDTPDRTPLSANRSGSVVTLSFVQPFPSSPGDRNATPRIAFDQNLGNLRGEGGEPILLPGNTIAAEHFLPADPTISGVPAGPVSTAADAPDGTDCTTGTESGQPVEACPYTWTLTGTTDGSALPNTYRVFRTAPAMFAQQQDRALFEGTAGTDGRFRFTVPLHANTENGFRVEVIDPNGNEAERPATFSIVEDSLPPELVSLVAGYDAGATEIEILYAFDERVVDVDLVWIDADGDERPITPTNHGPSEEDGRSGSYTWTIPDSVDLATMGGVVIRGRGTDVAGNVGDYETASLAALPRLLSAETDGLSTIVVRTSEPVTTTAEGPAGFRLLNGPGVRTTSADGNLITLALNDELQSGSTIVQYTGDGDWTALDGRPLVAGQLSVDLRTIFPVTGLVAGPNSESGANLSFVDERNPAATVGGYEVARDGEVVTVLPRGDRFFADADLTPGLHTYAVTVISSGGLRSEPRTVSVTLGTGPDVDGTDGGTSFPPGSGIEDDCPFPAAPNVTPDGGSVLSCDGRFAVIVPAGVIDDDAYGRIVRRETVSVDGFQSVTSLYQLALVADDDDFTTLDAFDGYVEASVRGIENLLSETVVERVAISRLHDSGAHDELGTRVGRESAGASFVTVGTFGLEEADGATLRFYGPDPAITSDRFATAAGLSQSQFLSAGAAVLARADDYPDALAAATLAAQVGGPVLLTRTGDLPTTTLLELQRLDVEQVVLAGGPAAVSDQVASTLRALGHEVVRVDGPTRFHTAAAIATRTGSVDDHAYLATAVNFADALAASAPAAALGRPILLTHPDQLAEQALGALLELGITDVTIVGGTAAVDDAVAEALRAANFTVDRVAGLTRYETAVALADQLTGDDLLDMRRPLVASGDGDGVTSPDALAAGPIAARHGSPLVLTPQSVVPDVVADLLSSSADVRGLVLAGGPVAVSDDAREALDRAAPLPAD</sequence>
<dbReference type="InterPro" id="IPR007253">
    <property type="entry name" value="Cell_wall-bd_2"/>
</dbReference>
<feature type="region of interest" description="Disordered" evidence="1">
    <location>
        <begin position="1213"/>
        <end position="1233"/>
    </location>
</feature>
<feature type="region of interest" description="Disordered" evidence="1">
    <location>
        <begin position="356"/>
        <end position="381"/>
    </location>
</feature>
<dbReference type="RefSeq" id="WP_114590073.1">
    <property type="nucleotide sequence ID" value="NZ_CP031165.1"/>
</dbReference>
<evidence type="ECO:0000313" key="2">
    <source>
        <dbReference type="EMBL" id="AXV05241.1"/>
    </source>
</evidence>
<gene>
    <name evidence="2" type="ORF">DVS28_a0534</name>
</gene>
<evidence type="ECO:0000313" key="3">
    <source>
        <dbReference type="Proteomes" id="UP000264006"/>
    </source>
</evidence>
<protein>
    <submittedName>
        <fullName evidence="2">Gamma-glutamyltranspeptidase</fullName>
    </submittedName>
</protein>
<dbReference type="InterPro" id="IPR013783">
    <property type="entry name" value="Ig-like_fold"/>
</dbReference>
<reference evidence="2 3" key="1">
    <citation type="submission" date="2018-09" db="EMBL/GenBank/DDBJ databases">
        <title>Complete genome sequence of Euzebya sp. DY32-46 isolated from seawater of Pacific Ocean.</title>
        <authorList>
            <person name="Xu L."/>
            <person name="Wu Y.-H."/>
            <person name="Xu X.-W."/>
        </authorList>
    </citation>
    <scope>NUCLEOTIDE SEQUENCE [LARGE SCALE GENOMIC DNA]</scope>
    <source>
        <strain evidence="2 3">DY32-46</strain>
    </source>
</reference>
<name>A0A346XSP4_9ACTN</name>
<organism evidence="2 3">
    <name type="scientific">Euzebya pacifica</name>
    <dbReference type="NCBI Taxonomy" id="1608957"/>
    <lineage>
        <taxon>Bacteria</taxon>
        <taxon>Bacillati</taxon>
        <taxon>Actinomycetota</taxon>
        <taxon>Nitriliruptoria</taxon>
        <taxon>Euzebyales</taxon>
    </lineage>
</organism>
<dbReference type="Gene3D" id="3.40.50.12090">
    <property type="match status" value="1"/>
</dbReference>
<dbReference type="Proteomes" id="UP000264006">
    <property type="component" value="Chromosome"/>
</dbReference>
<dbReference type="KEGG" id="euz:DVS28_a0534"/>
<dbReference type="PANTHER" id="PTHR30032:SF8">
    <property type="entry name" value="GERMINATION-SPECIFIC N-ACETYLMURAMOYL-L-ALANINE AMIDASE"/>
    <property type="match status" value="1"/>
</dbReference>